<comment type="caution">
    <text evidence="1">The sequence shown here is derived from an EMBL/GenBank/DDBJ whole genome shotgun (WGS) entry which is preliminary data.</text>
</comment>
<proteinExistence type="predicted"/>
<protein>
    <submittedName>
        <fullName evidence="1">Uncharacterized protein</fullName>
    </submittedName>
</protein>
<dbReference type="AlphaFoldDB" id="A0A4Q0YJG7"/>
<evidence type="ECO:0000313" key="2">
    <source>
        <dbReference type="Proteomes" id="UP000290287"/>
    </source>
</evidence>
<reference evidence="1 2" key="1">
    <citation type="submission" date="2017-10" db="EMBL/GenBank/DDBJ databases">
        <title>Nyctiphanis sp. nov., isolated from the stomach of the euphausiid Nyctiphanes simplex (Hansen, 1911) in the Gulf of California.</title>
        <authorList>
            <person name="Gomez-Gil B."/>
            <person name="Aguilar-Mendez M."/>
            <person name="Lopez-Cortes A."/>
            <person name="Gomez-Gutierrez J."/>
            <person name="Roque A."/>
            <person name="Lang E."/>
            <person name="Gonzalez-Castillo A."/>
        </authorList>
    </citation>
    <scope>NUCLEOTIDE SEQUENCE [LARGE SCALE GENOMIC DNA]</scope>
    <source>
        <strain evidence="1 2">CAIM 600</strain>
    </source>
</reference>
<organism evidence="1 2">
    <name type="scientific">Veronia nyctiphanis</name>
    <dbReference type="NCBI Taxonomy" id="1278244"/>
    <lineage>
        <taxon>Bacteria</taxon>
        <taxon>Pseudomonadati</taxon>
        <taxon>Pseudomonadota</taxon>
        <taxon>Gammaproteobacteria</taxon>
        <taxon>Vibrionales</taxon>
        <taxon>Vibrionaceae</taxon>
        <taxon>Veronia</taxon>
    </lineage>
</organism>
<gene>
    <name evidence="1" type="ORF">CS022_21990</name>
</gene>
<evidence type="ECO:0000313" key="1">
    <source>
        <dbReference type="EMBL" id="RXJ70862.1"/>
    </source>
</evidence>
<keyword evidence="2" id="KW-1185">Reference proteome</keyword>
<dbReference type="EMBL" id="PEIB01000042">
    <property type="protein sequence ID" value="RXJ70862.1"/>
    <property type="molecule type" value="Genomic_DNA"/>
</dbReference>
<accession>A0A4Q0YJG7</accession>
<dbReference type="Proteomes" id="UP000290287">
    <property type="component" value="Unassembled WGS sequence"/>
</dbReference>
<name>A0A4Q0YJG7_9GAMM</name>
<sequence>MFQCFSVSVFQCFSVSVDMQAAIDLKYSGDQELLTLRMSNLTYNVIDQTNHSSNIPPIVADKVSQKLLNKVPAELFDNIKDQLRLPTKLLMSQSDHLQGINGNWFRPASESTDVAIAFDFIFD</sequence>